<dbReference type="GeneID" id="28490060"/>
<keyword evidence="2" id="KW-1185">Reference proteome</keyword>
<evidence type="ECO:0000313" key="1">
    <source>
        <dbReference type="EMBL" id="AMK16306.1"/>
    </source>
</evidence>
<dbReference type="KEGG" id="mol:YLM1_1751"/>
<reference evidence="1 2" key="1">
    <citation type="journal article" date="2016" name="Genome Announc.">
        <title>Draft Genome Sequence of the Rumen Methanogen Methanobrevibacter olleyae YLM1.</title>
        <authorList>
            <person name="Kelly W.J."/>
            <person name="Li D."/>
            <person name="Lambie S.C."/>
            <person name="Cox F."/>
            <person name="Attwood G.T."/>
            <person name="Altermann E."/>
            <person name="Leahy S.C."/>
        </authorList>
    </citation>
    <scope>NUCLEOTIDE SEQUENCE [LARGE SCALE GENOMIC DNA]</scope>
    <source>
        <strain evidence="1 2">YLM1</strain>
    </source>
</reference>
<dbReference type="RefSeq" id="WP_067148658.1">
    <property type="nucleotide sequence ID" value="NZ_CP014265.1"/>
</dbReference>
<proteinExistence type="predicted"/>
<sequence>MNKKEGTDYFLEMKKARKEYYKRKKVDDIARCKDCTNSYQCGSFSESYCKLQSSDKMIKNRRW</sequence>
<accession>A0A126R2N8</accession>
<dbReference type="PATRIC" id="fig|294671.3.peg.1820"/>
<dbReference type="AlphaFoldDB" id="A0A126R2N8"/>
<reference evidence="2" key="2">
    <citation type="submission" date="2016-02" db="EMBL/GenBank/DDBJ databases">
        <title>The draft genome sequence of the rumen methanogen Methanobrevibacter olleyae YLM1.</title>
        <authorList>
            <consortium name="New Zealand Agricultural Greenhouse Gas Research Centre/Pastoral Greenhouse Gas Research Consortium"/>
            <person name="Kelly W.J."/>
            <person name="Li D."/>
            <person name="Lambie S.C."/>
            <person name="Attwood G.T."/>
            <person name="Altermann E."/>
            <person name="Leahy S.C."/>
        </authorList>
    </citation>
    <scope>NUCLEOTIDE SEQUENCE [LARGE SCALE GENOMIC DNA]</scope>
    <source>
        <strain evidence="2">YLM1</strain>
    </source>
</reference>
<dbReference type="EMBL" id="CP014265">
    <property type="protein sequence ID" value="AMK16306.1"/>
    <property type="molecule type" value="Genomic_DNA"/>
</dbReference>
<protein>
    <submittedName>
        <fullName evidence="1">Uncharacterized protein</fullName>
    </submittedName>
</protein>
<evidence type="ECO:0000313" key="2">
    <source>
        <dbReference type="Proteomes" id="UP000066376"/>
    </source>
</evidence>
<organism evidence="1 2">
    <name type="scientific">Methanobrevibacter olleyae</name>
    <dbReference type="NCBI Taxonomy" id="294671"/>
    <lineage>
        <taxon>Archaea</taxon>
        <taxon>Methanobacteriati</taxon>
        <taxon>Methanobacteriota</taxon>
        <taxon>Methanomada group</taxon>
        <taxon>Methanobacteria</taxon>
        <taxon>Methanobacteriales</taxon>
        <taxon>Methanobacteriaceae</taxon>
        <taxon>Methanobrevibacter</taxon>
    </lineage>
</organism>
<dbReference type="STRING" id="294671.YLM1_1751"/>
<name>A0A126R2N8_METOL</name>
<dbReference type="Proteomes" id="UP000066376">
    <property type="component" value="Chromosome"/>
</dbReference>
<gene>
    <name evidence="1" type="ORF">YLM1_1751</name>
</gene>